<feature type="domain" description="Doublecortin" evidence="3">
    <location>
        <begin position="27"/>
        <end position="110"/>
    </location>
</feature>
<dbReference type="GO" id="GO:0001764">
    <property type="term" value="P:neuron migration"/>
    <property type="evidence" value="ECO:0007669"/>
    <property type="project" value="TreeGrafter"/>
</dbReference>
<keyword evidence="1" id="KW-0677">Repeat</keyword>
<feature type="region of interest" description="Disordered" evidence="2">
    <location>
        <begin position="368"/>
        <end position="542"/>
    </location>
</feature>
<sequence length="542" mass="61044">MSEVSSAPSSSEQQQQQQQQSTAAAVKHITVYKNGDAYFSGRRFVVNAKQVGSYENLLGVLTRGLGANFGAVRSVFTPRGGHRLSALGELSSGGEYVATGTERFKKLSYKQNGAKKENPPRKETNSEEKSVCVSKHIFCLFLTPDLPSQPRRHRVVSSRWKRPTEEPITIFVFTNGDAVRPAVRILLTQRILGNWENVLKVVTDRVDLRTGAARRLCTLDGTAVMSGSFLESGLHYVAVGKEKFRNLPYGEVPHPKYFPQPTNGPKPLFLPPIKKKLSRTSGRSDYTANLRETSSQREGAFSGDEDRSVFQASESREDNNDVTEVSEDKDTKVELPIDQLVAEIVEEEMEEECHERRKSPRHLVRGALARGRHDSPPNSPRDSPKDCARNYLRDSVRDSPRDNARASPNNRTHDSLRRGRRDSPDDSPRDSPRDSPNNRKRDSPRRNRRDSPDDSPRDSPRNSPRNRKRDSPRRKRRDSQQKSPRNSPTRSPREYPRESSRVQRESPCNSPRSSPREPARDSPGRGLCDSPSRPISAASSVY</sequence>
<feature type="compositionally biased region" description="Basic and acidic residues" evidence="2">
    <location>
        <begin position="491"/>
        <end position="504"/>
    </location>
</feature>
<gene>
    <name evidence="5" type="primary">LOC116958204</name>
</gene>
<evidence type="ECO:0000256" key="1">
    <source>
        <dbReference type="ARBA" id="ARBA00022737"/>
    </source>
</evidence>
<dbReference type="KEGG" id="pmrn:116958204"/>
<evidence type="ECO:0000313" key="5">
    <source>
        <dbReference type="RefSeq" id="XP_032836614.1"/>
    </source>
</evidence>
<dbReference type="PANTHER" id="PTHR23004:SF5">
    <property type="entry name" value="DOUBLECORTIN DOMAIN-CONTAINING PROTEIN 2"/>
    <property type="match status" value="1"/>
</dbReference>
<dbReference type="SUPFAM" id="SSF89837">
    <property type="entry name" value="Doublecortin (DC)"/>
    <property type="match status" value="2"/>
</dbReference>
<accession>A0AAJ7XJ45</accession>
<feature type="compositionally biased region" description="Basic and acidic residues" evidence="2">
    <location>
        <begin position="411"/>
        <end position="460"/>
    </location>
</feature>
<name>A0AAJ7XJ45_PETMA</name>
<dbReference type="GO" id="GO:0060091">
    <property type="term" value="C:kinocilium"/>
    <property type="evidence" value="ECO:0007669"/>
    <property type="project" value="TreeGrafter"/>
</dbReference>
<dbReference type="GO" id="GO:0005930">
    <property type="term" value="C:axoneme"/>
    <property type="evidence" value="ECO:0007669"/>
    <property type="project" value="TreeGrafter"/>
</dbReference>
<dbReference type="GO" id="GO:1902017">
    <property type="term" value="P:regulation of cilium assembly"/>
    <property type="evidence" value="ECO:0007669"/>
    <property type="project" value="TreeGrafter"/>
</dbReference>
<feature type="domain" description="Doublecortin" evidence="3">
    <location>
        <begin position="168"/>
        <end position="250"/>
    </location>
</feature>
<dbReference type="GO" id="GO:0005815">
    <property type="term" value="C:microtubule organizing center"/>
    <property type="evidence" value="ECO:0007669"/>
    <property type="project" value="TreeGrafter"/>
</dbReference>
<protein>
    <submittedName>
        <fullName evidence="5">Doublecortin domain-containing protein 2-like</fullName>
    </submittedName>
</protein>
<evidence type="ECO:0000313" key="4">
    <source>
        <dbReference type="Proteomes" id="UP001318040"/>
    </source>
</evidence>
<dbReference type="InterPro" id="IPR036572">
    <property type="entry name" value="Doublecortin_dom_sf"/>
</dbReference>
<dbReference type="RefSeq" id="XP_032836614.1">
    <property type="nucleotide sequence ID" value="XM_032980723.1"/>
</dbReference>
<feature type="region of interest" description="Disordered" evidence="2">
    <location>
        <begin position="278"/>
        <end position="332"/>
    </location>
</feature>
<reference evidence="5" key="1">
    <citation type="submission" date="2025-08" db="UniProtKB">
        <authorList>
            <consortium name="RefSeq"/>
        </authorList>
    </citation>
    <scope>IDENTIFICATION</scope>
    <source>
        <tissue evidence="5">Sperm</tissue>
    </source>
</reference>
<dbReference type="GO" id="GO:0060271">
    <property type="term" value="P:cilium assembly"/>
    <property type="evidence" value="ECO:0007669"/>
    <property type="project" value="TreeGrafter"/>
</dbReference>
<feature type="compositionally biased region" description="Basic and acidic residues" evidence="2">
    <location>
        <begin position="382"/>
        <end position="404"/>
    </location>
</feature>
<dbReference type="PANTHER" id="PTHR23004">
    <property type="entry name" value="DOUBLECORTIN DOMAIN CONTAINING 2"/>
    <property type="match status" value="1"/>
</dbReference>
<feature type="compositionally biased region" description="Low complexity" evidence="2">
    <location>
        <begin position="481"/>
        <end position="490"/>
    </location>
</feature>
<evidence type="ECO:0000259" key="3">
    <source>
        <dbReference type="PROSITE" id="PS50309"/>
    </source>
</evidence>
<dbReference type="AlphaFoldDB" id="A0AAJ7XJ45"/>
<proteinExistence type="predicted"/>
<feature type="region of interest" description="Disordered" evidence="2">
    <location>
        <begin position="1"/>
        <end position="22"/>
    </location>
</feature>
<feature type="compositionally biased region" description="Polar residues" evidence="2">
    <location>
        <begin position="279"/>
        <end position="297"/>
    </location>
</feature>
<dbReference type="Gene3D" id="3.10.20.230">
    <property type="entry name" value="Doublecortin domain"/>
    <property type="match status" value="2"/>
</dbReference>
<dbReference type="GO" id="GO:0005874">
    <property type="term" value="C:microtubule"/>
    <property type="evidence" value="ECO:0007669"/>
    <property type="project" value="TreeGrafter"/>
</dbReference>
<dbReference type="GO" id="GO:0035556">
    <property type="term" value="P:intracellular signal transduction"/>
    <property type="evidence" value="ECO:0007669"/>
    <property type="project" value="InterPro"/>
</dbReference>
<feature type="compositionally biased region" description="Basic and acidic residues" evidence="2">
    <location>
        <begin position="304"/>
        <end position="319"/>
    </location>
</feature>
<dbReference type="SMART" id="SM00537">
    <property type="entry name" value="DCX"/>
    <property type="match status" value="2"/>
</dbReference>
<dbReference type="PROSITE" id="PS50309">
    <property type="entry name" value="DC"/>
    <property type="match status" value="2"/>
</dbReference>
<feature type="compositionally biased region" description="Basic residues" evidence="2">
    <location>
        <begin position="464"/>
        <end position="477"/>
    </location>
</feature>
<dbReference type="InterPro" id="IPR003533">
    <property type="entry name" value="Doublecortin_dom"/>
</dbReference>
<dbReference type="Proteomes" id="UP001318040">
    <property type="component" value="Chromosome 3"/>
</dbReference>
<dbReference type="FunFam" id="3.10.20.230:FF:000004">
    <property type="entry name" value="Doublecortin domain containing 2"/>
    <property type="match status" value="1"/>
</dbReference>
<dbReference type="GO" id="GO:0048813">
    <property type="term" value="P:dendrite morphogenesis"/>
    <property type="evidence" value="ECO:0007669"/>
    <property type="project" value="TreeGrafter"/>
</dbReference>
<evidence type="ECO:0000256" key="2">
    <source>
        <dbReference type="SAM" id="MobiDB-lite"/>
    </source>
</evidence>
<feature type="compositionally biased region" description="Basic and acidic residues" evidence="2">
    <location>
        <begin position="514"/>
        <end position="523"/>
    </location>
</feature>
<dbReference type="CDD" id="cd17071">
    <property type="entry name" value="DCX1_DCDC2_like"/>
    <property type="match status" value="1"/>
</dbReference>
<dbReference type="Pfam" id="PF03607">
    <property type="entry name" value="DCX"/>
    <property type="match status" value="2"/>
</dbReference>
<organism evidence="4 5">
    <name type="scientific">Petromyzon marinus</name>
    <name type="common">Sea lamprey</name>
    <dbReference type="NCBI Taxonomy" id="7757"/>
    <lineage>
        <taxon>Eukaryota</taxon>
        <taxon>Metazoa</taxon>
        <taxon>Chordata</taxon>
        <taxon>Craniata</taxon>
        <taxon>Vertebrata</taxon>
        <taxon>Cyclostomata</taxon>
        <taxon>Hyperoartia</taxon>
        <taxon>Petromyzontiformes</taxon>
        <taxon>Petromyzontidae</taxon>
        <taxon>Petromyzon</taxon>
    </lineage>
</organism>
<keyword evidence="4" id="KW-1185">Reference proteome</keyword>